<evidence type="ECO:0000256" key="2">
    <source>
        <dbReference type="ARBA" id="ARBA00023125"/>
    </source>
</evidence>
<name>A0A1Q9B132_9HYPH</name>
<keyword evidence="2" id="KW-0238">DNA-binding</keyword>
<dbReference type="InterPro" id="IPR036390">
    <property type="entry name" value="WH_DNA-bd_sf"/>
</dbReference>
<evidence type="ECO:0000313" key="5">
    <source>
        <dbReference type="EMBL" id="OLP61677.1"/>
    </source>
</evidence>
<gene>
    <name evidence="5" type="ORF">BJF93_08725</name>
</gene>
<dbReference type="Gene3D" id="2.60.120.10">
    <property type="entry name" value="Jelly Rolls"/>
    <property type="match status" value="1"/>
</dbReference>
<dbReference type="InterPro" id="IPR000595">
    <property type="entry name" value="cNMP-bd_dom"/>
</dbReference>
<comment type="caution">
    <text evidence="5">The sequence shown here is derived from an EMBL/GenBank/DDBJ whole genome shotgun (WGS) entry which is preliminary data.</text>
</comment>
<dbReference type="InterPro" id="IPR014710">
    <property type="entry name" value="RmlC-like_jellyroll"/>
</dbReference>
<dbReference type="InterPro" id="IPR012318">
    <property type="entry name" value="HTH_CRP"/>
</dbReference>
<accession>A0A1Q9B132</accession>
<dbReference type="Proteomes" id="UP000186364">
    <property type="component" value="Unassembled WGS sequence"/>
</dbReference>
<dbReference type="GO" id="GO:0006355">
    <property type="term" value="P:regulation of DNA-templated transcription"/>
    <property type="evidence" value="ECO:0007669"/>
    <property type="project" value="InterPro"/>
</dbReference>
<dbReference type="InterPro" id="IPR018490">
    <property type="entry name" value="cNMP-bd_dom_sf"/>
</dbReference>
<keyword evidence="3" id="KW-0804">Transcription</keyword>
<keyword evidence="1" id="KW-0805">Transcription regulation</keyword>
<sequence>MTLSAPPSRFADPQASSVNRLLASLPDEEQAFLAPHLEAIDLPRGFSIVEAGNIIEHVYFLEDGIGSVIAVSPRGRKAEAGMFGREGFTPTPPLAGVDTSLHQVIIQIAGHGHRMPLAAFRQASTCCPHLHERLVRAAHHLAMQVSFTALSNASAPVEERLARWVLMCHDRLSGDEMRITHDFISLMLAVRRPSVTTALHMLEGRGWIRAERGVIFMRDRAALEEFASDIYGAAEAEYHALLGPF</sequence>
<dbReference type="SUPFAM" id="SSF46785">
    <property type="entry name" value="Winged helix' DNA-binding domain"/>
    <property type="match status" value="1"/>
</dbReference>
<protein>
    <submittedName>
        <fullName evidence="5">Crp/Fnr family transcriptional regulator</fullName>
    </submittedName>
</protein>
<dbReference type="RefSeq" id="WP_075626340.1">
    <property type="nucleotide sequence ID" value="NZ_FOAM01000005.1"/>
</dbReference>
<evidence type="ECO:0000313" key="6">
    <source>
        <dbReference type="Proteomes" id="UP000186364"/>
    </source>
</evidence>
<dbReference type="EMBL" id="MKIP01000031">
    <property type="protein sequence ID" value="OLP61677.1"/>
    <property type="molecule type" value="Genomic_DNA"/>
</dbReference>
<organism evidence="5 6">
    <name type="scientific">Xaviernesmea oryzae</name>
    <dbReference type="NCBI Taxonomy" id="464029"/>
    <lineage>
        <taxon>Bacteria</taxon>
        <taxon>Pseudomonadati</taxon>
        <taxon>Pseudomonadota</taxon>
        <taxon>Alphaproteobacteria</taxon>
        <taxon>Hyphomicrobiales</taxon>
        <taxon>Rhizobiaceae</taxon>
        <taxon>Rhizobium/Agrobacterium group</taxon>
        <taxon>Xaviernesmea</taxon>
    </lineage>
</organism>
<dbReference type="Pfam" id="PF13545">
    <property type="entry name" value="HTH_Crp_2"/>
    <property type="match status" value="1"/>
</dbReference>
<reference evidence="5 6" key="1">
    <citation type="submission" date="2016-09" db="EMBL/GenBank/DDBJ databases">
        <title>Rhizobium sp. nov., a novel species isolated from the rice rhizosphere.</title>
        <authorList>
            <person name="Zhao J."/>
            <person name="Zhang X."/>
        </authorList>
    </citation>
    <scope>NUCLEOTIDE SEQUENCE [LARGE SCALE GENOMIC DNA]</scope>
    <source>
        <strain evidence="5 6">1.7048</strain>
    </source>
</reference>
<dbReference type="PROSITE" id="PS50042">
    <property type="entry name" value="CNMP_BINDING_3"/>
    <property type="match status" value="1"/>
</dbReference>
<feature type="domain" description="Cyclic nucleotide-binding" evidence="4">
    <location>
        <begin position="21"/>
        <end position="84"/>
    </location>
</feature>
<dbReference type="Gene3D" id="1.10.10.10">
    <property type="entry name" value="Winged helix-like DNA-binding domain superfamily/Winged helix DNA-binding domain"/>
    <property type="match status" value="1"/>
</dbReference>
<dbReference type="OrthoDB" id="7506088at2"/>
<dbReference type="GO" id="GO:0003677">
    <property type="term" value="F:DNA binding"/>
    <property type="evidence" value="ECO:0007669"/>
    <property type="project" value="UniProtKB-KW"/>
</dbReference>
<keyword evidence="6" id="KW-1185">Reference proteome</keyword>
<dbReference type="AlphaFoldDB" id="A0A1Q9B132"/>
<evidence type="ECO:0000256" key="3">
    <source>
        <dbReference type="ARBA" id="ARBA00023163"/>
    </source>
</evidence>
<evidence type="ECO:0000256" key="1">
    <source>
        <dbReference type="ARBA" id="ARBA00023015"/>
    </source>
</evidence>
<proteinExistence type="predicted"/>
<dbReference type="InterPro" id="IPR036388">
    <property type="entry name" value="WH-like_DNA-bd_sf"/>
</dbReference>
<evidence type="ECO:0000259" key="4">
    <source>
        <dbReference type="PROSITE" id="PS50042"/>
    </source>
</evidence>
<dbReference type="SUPFAM" id="SSF51206">
    <property type="entry name" value="cAMP-binding domain-like"/>
    <property type="match status" value="1"/>
</dbReference>